<dbReference type="PRINTS" id="PR01609">
    <property type="entry name" value="CD36FAMILY"/>
</dbReference>
<evidence type="ECO:0000256" key="7">
    <source>
        <dbReference type="SAM" id="Phobius"/>
    </source>
</evidence>
<evidence type="ECO:0000256" key="5">
    <source>
        <dbReference type="ARBA" id="ARBA00023136"/>
    </source>
</evidence>
<evidence type="ECO:0000313" key="9">
    <source>
        <dbReference type="Proteomes" id="UP000053766"/>
    </source>
</evidence>
<evidence type="ECO:0000256" key="6">
    <source>
        <dbReference type="ARBA" id="ARBA00023180"/>
    </source>
</evidence>
<dbReference type="EMBL" id="KN716156">
    <property type="protein sequence ID" value="KJH53091.1"/>
    <property type="molecule type" value="Genomic_DNA"/>
</dbReference>
<accession>A0A0D8YEM2</accession>
<dbReference type="STRING" id="29172.A0A0D8YEM2"/>
<evidence type="ECO:0000256" key="4">
    <source>
        <dbReference type="ARBA" id="ARBA00022989"/>
    </source>
</evidence>
<comment type="similarity">
    <text evidence="2">Belongs to the CD36 family.</text>
</comment>
<reference evidence="9" key="2">
    <citation type="journal article" date="2016" name="Sci. Rep.">
        <title>Dictyocaulus viviparus genome, variome and transcriptome elucidate lungworm biology and support future intervention.</title>
        <authorList>
            <person name="McNulty S.N."/>
            <person name="Strube C."/>
            <person name="Rosa B.A."/>
            <person name="Martin J.C."/>
            <person name="Tyagi R."/>
            <person name="Choi Y.J."/>
            <person name="Wang Q."/>
            <person name="Hallsworth Pepin K."/>
            <person name="Zhang X."/>
            <person name="Ozersky P."/>
            <person name="Wilson R.K."/>
            <person name="Sternberg P.W."/>
            <person name="Gasser R.B."/>
            <person name="Mitreva M."/>
        </authorList>
    </citation>
    <scope>NUCLEOTIDE SEQUENCE [LARGE SCALE GENOMIC DNA]</scope>
    <source>
        <strain evidence="9">HannoverDv2000</strain>
    </source>
</reference>
<organism evidence="8 9">
    <name type="scientific">Dictyocaulus viviparus</name>
    <name type="common">Bovine lungworm</name>
    <dbReference type="NCBI Taxonomy" id="29172"/>
    <lineage>
        <taxon>Eukaryota</taxon>
        <taxon>Metazoa</taxon>
        <taxon>Ecdysozoa</taxon>
        <taxon>Nematoda</taxon>
        <taxon>Chromadorea</taxon>
        <taxon>Rhabditida</taxon>
        <taxon>Rhabditina</taxon>
        <taxon>Rhabditomorpha</taxon>
        <taxon>Strongyloidea</taxon>
        <taxon>Metastrongylidae</taxon>
        <taxon>Dictyocaulus</taxon>
    </lineage>
</organism>
<dbReference type="PANTHER" id="PTHR11923">
    <property type="entry name" value="SCAVENGER RECEPTOR CLASS B TYPE-1 SR-B1"/>
    <property type="match status" value="1"/>
</dbReference>
<name>A0A0D8YEM2_DICVI</name>
<gene>
    <name evidence="8" type="ORF">DICVIV_00776</name>
</gene>
<evidence type="ECO:0000256" key="3">
    <source>
        <dbReference type="ARBA" id="ARBA00022692"/>
    </source>
</evidence>
<keyword evidence="3 7" id="KW-0812">Transmembrane</keyword>
<dbReference type="PANTHER" id="PTHR11923:SF103">
    <property type="entry name" value="SCAVENGER RECEPTOR (CD36 FAMILY) RELATED"/>
    <property type="match status" value="1"/>
</dbReference>
<feature type="transmembrane region" description="Helical" evidence="7">
    <location>
        <begin position="443"/>
        <end position="469"/>
    </location>
</feature>
<dbReference type="GO" id="GO:0005737">
    <property type="term" value="C:cytoplasm"/>
    <property type="evidence" value="ECO:0007669"/>
    <property type="project" value="TreeGrafter"/>
</dbReference>
<dbReference type="GO" id="GO:0005044">
    <property type="term" value="F:scavenger receptor activity"/>
    <property type="evidence" value="ECO:0007669"/>
    <property type="project" value="TreeGrafter"/>
</dbReference>
<comment type="subcellular location">
    <subcellularLocation>
        <location evidence="1">Membrane</location>
    </subcellularLocation>
</comment>
<dbReference type="InterPro" id="IPR002159">
    <property type="entry name" value="CD36_fam"/>
</dbReference>
<evidence type="ECO:0000256" key="2">
    <source>
        <dbReference type="ARBA" id="ARBA00010532"/>
    </source>
</evidence>
<reference evidence="8 9" key="1">
    <citation type="submission" date="2013-11" db="EMBL/GenBank/DDBJ databases">
        <title>Draft genome of the bovine lungworm Dictyocaulus viviparus.</title>
        <authorList>
            <person name="Mitreva M."/>
        </authorList>
    </citation>
    <scope>NUCLEOTIDE SEQUENCE [LARGE SCALE GENOMIC DNA]</scope>
    <source>
        <strain evidence="8 9">HannoverDv2000</strain>
    </source>
</reference>
<keyword evidence="5 7" id="KW-0472">Membrane</keyword>
<dbReference type="GO" id="GO:0016020">
    <property type="term" value="C:membrane"/>
    <property type="evidence" value="ECO:0007669"/>
    <property type="project" value="UniProtKB-SubCell"/>
</dbReference>
<keyword evidence="4 7" id="KW-1133">Transmembrane helix</keyword>
<keyword evidence="9" id="KW-1185">Reference proteome</keyword>
<dbReference type="AlphaFoldDB" id="A0A0D8YEM2"/>
<keyword evidence="6" id="KW-0325">Glycoprotein</keyword>
<proteinExistence type="inferred from homology"/>
<dbReference type="Pfam" id="PF01130">
    <property type="entry name" value="CD36"/>
    <property type="match status" value="2"/>
</dbReference>
<sequence length="493" mass="56575">MDKWMHPSYEILFKVYVYSVKNPDEIMAGEIPEVKGSGPYTFTKNITNKVLSHENGVVKFKRYVSYVFNETESCQTCILGNRIWIPNMIYQKFVEAASTTGMRAAATTLVSQTAFLEVEVGEFLFDGYKDPFLDKICEIPFMNFVCDSILDVPDRIGIFVETNNTNDGIYEISDGVENPDELGKIYTWNGKKSVDFSWWSSLNARLIRGTEGMLFRPFLKKSDRIYIFISQLCRWSSLNARLIRGTEGMLFRPFLKKSDRIYIFISQLCRSVWLEFHSEVNYEGVPAYRFVLPPEVLDPTIPENEGFCNPTDKKFFDSQNETDYCFPKGLLEISRCQRSQPPIMISLPNFNYAPDEVRESVKGLNKTDPERDIILVDIEPAILRAQRRSQVNIEMWKGRDIVFPVNMNKTRSSIIPALIIHEDATIDEATLNTIKYDLLQTEWWAHAITMTMAGAGFLILILTIAFVVFKTYISRGPNTNTVSSLPAYEPRGN</sequence>
<dbReference type="OrthoDB" id="18585at2759"/>
<evidence type="ECO:0000256" key="1">
    <source>
        <dbReference type="ARBA" id="ARBA00004370"/>
    </source>
</evidence>
<evidence type="ECO:0000313" key="8">
    <source>
        <dbReference type="EMBL" id="KJH53091.1"/>
    </source>
</evidence>
<dbReference type="Proteomes" id="UP000053766">
    <property type="component" value="Unassembled WGS sequence"/>
</dbReference>
<protein>
    <submittedName>
        <fullName evidence="8">CD36 family protein</fullName>
    </submittedName>
</protein>